<dbReference type="Pfam" id="PF00550">
    <property type="entry name" value="PP-binding"/>
    <property type="match status" value="1"/>
</dbReference>
<reference evidence="6" key="4">
    <citation type="submission" date="2022-09" db="EMBL/GenBank/DDBJ databases">
        <title>Genomic of Burkholderia gladioli.</title>
        <authorList>
            <person name="Wu H."/>
        </authorList>
    </citation>
    <scope>NUCLEOTIDE SEQUENCE</scope>
    <source>
        <strain evidence="6">ZN-S4</strain>
    </source>
</reference>
<dbReference type="PROSITE" id="PS00012">
    <property type="entry name" value="PHOSPHOPANTETHEINE"/>
    <property type="match status" value="1"/>
</dbReference>
<organism evidence="5 8">
    <name type="scientific">Burkholderia gladioli</name>
    <name type="common">Pseudomonas marginata</name>
    <name type="synonym">Phytomonas marginata</name>
    <dbReference type="NCBI Taxonomy" id="28095"/>
    <lineage>
        <taxon>Bacteria</taxon>
        <taxon>Pseudomonadati</taxon>
        <taxon>Pseudomonadota</taxon>
        <taxon>Betaproteobacteria</taxon>
        <taxon>Burkholderiales</taxon>
        <taxon>Burkholderiaceae</taxon>
        <taxon>Burkholderia</taxon>
    </lineage>
</organism>
<gene>
    <name evidence="5" type="ORF">CRM94_04170</name>
    <name evidence="4" type="ORF">DM48_701</name>
    <name evidence="6" type="ORF">NYZ96_26370</name>
</gene>
<dbReference type="EMBL" id="PDDY01000001">
    <property type="protein sequence ID" value="PEH41424.1"/>
    <property type="molecule type" value="Genomic_DNA"/>
</dbReference>
<dbReference type="Proteomes" id="UP000220629">
    <property type="component" value="Unassembled WGS sequence"/>
</dbReference>
<reference evidence="4 7" key="1">
    <citation type="submission" date="2014-04" db="EMBL/GenBank/DDBJ databases">
        <authorList>
            <person name="Bishop-Lilly K.A."/>
            <person name="Broomall S.M."/>
            <person name="Chain P.S."/>
            <person name="Chertkov O."/>
            <person name="Coyne S.R."/>
            <person name="Daligault H.E."/>
            <person name="Davenport K.W."/>
            <person name="Erkkila T."/>
            <person name="Frey K.G."/>
            <person name="Gibbons H.S."/>
            <person name="Gu W."/>
            <person name="Jaissle J."/>
            <person name="Johnson S.L."/>
            <person name="Koroleva G.I."/>
            <person name="Ladner J.T."/>
            <person name="Lo C.-C."/>
            <person name="Minogue T.D."/>
            <person name="Munk C."/>
            <person name="Palacios G.F."/>
            <person name="Redden C.L."/>
            <person name="Rosenzweig C.N."/>
            <person name="Scholz M.B."/>
            <person name="Teshima H."/>
            <person name="Xu Y."/>
        </authorList>
    </citation>
    <scope>NUCLEOTIDE SEQUENCE [LARGE SCALE GENOMIC DNA]</scope>
    <source>
        <strain evidence="4">Gladioli</strain>
        <strain evidence="7">gladioli</strain>
    </source>
</reference>
<dbReference type="OMA" id="TRFPDIG"/>
<name>A0A095W3U8_BURGA</name>
<dbReference type="InterPro" id="IPR036736">
    <property type="entry name" value="ACP-like_sf"/>
</dbReference>
<evidence type="ECO:0000256" key="1">
    <source>
        <dbReference type="ARBA" id="ARBA00022450"/>
    </source>
</evidence>
<evidence type="ECO:0000313" key="5">
    <source>
        <dbReference type="EMBL" id="PEH41424.1"/>
    </source>
</evidence>
<dbReference type="KEGG" id="bgo:BM43_7065"/>
<evidence type="ECO:0000313" key="4">
    <source>
        <dbReference type="EMBL" id="KGC12772.1"/>
    </source>
</evidence>
<dbReference type="Proteomes" id="UP000029590">
    <property type="component" value="Unassembled WGS sequence"/>
</dbReference>
<accession>A0A095W3U8</accession>
<dbReference type="InterPro" id="IPR006162">
    <property type="entry name" value="Ppantetheine_attach_site"/>
</dbReference>
<accession>A0A095G5W8</accession>
<dbReference type="InterPro" id="IPR009081">
    <property type="entry name" value="PP-bd_ACP"/>
</dbReference>
<dbReference type="Gene3D" id="1.10.1200.10">
    <property type="entry name" value="ACP-like"/>
    <property type="match status" value="1"/>
</dbReference>
<dbReference type="RefSeq" id="WP_013689118.1">
    <property type="nucleotide sequence ID" value="NZ_CADEPO010000029.1"/>
</dbReference>
<dbReference type="GeneID" id="66462039"/>
<dbReference type="OrthoDB" id="9021859at2"/>
<protein>
    <submittedName>
        <fullName evidence="6">Acyl carrier protein</fullName>
    </submittedName>
    <submittedName>
        <fullName evidence="5">Phosphopantetheine attachment protein</fullName>
    </submittedName>
    <submittedName>
        <fullName evidence="4">Phosphopantetheine attachment site family protein</fullName>
    </submittedName>
</protein>
<dbReference type="EMBL" id="JPGG01000016">
    <property type="protein sequence ID" value="KGC12772.1"/>
    <property type="molecule type" value="Genomic_DNA"/>
</dbReference>
<dbReference type="SMR" id="A0A095W3U8"/>
<evidence type="ECO:0000313" key="8">
    <source>
        <dbReference type="Proteomes" id="UP000220629"/>
    </source>
</evidence>
<dbReference type="SMART" id="SM00823">
    <property type="entry name" value="PKS_PP"/>
    <property type="match status" value="1"/>
</dbReference>
<proteinExistence type="predicted"/>
<sequence>MKTVDILIQVLENVIGAKHVTPETRFLDIGGNSLNLVEVLKQLKAKLGITPPPRLFFDRTRSTVAELAAATDALREASRSPAEAAG</sequence>
<dbReference type="EMBL" id="CP104215">
    <property type="protein sequence ID" value="UWX75031.1"/>
    <property type="molecule type" value="Genomic_DNA"/>
</dbReference>
<evidence type="ECO:0000256" key="2">
    <source>
        <dbReference type="ARBA" id="ARBA00022553"/>
    </source>
</evidence>
<dbReference type="SUPFAM" id="SSF47336">
    <property type="entry name" value="ACP-like"/>
    <property type="match status" value="1"/>
</dbReference>
<reference evidence="5" key="3">
    <citation type="submission" date="2017-09" db="EMBL/GenBank/DDBJ databases">
        <title>FDA dAtabase for Regulatory Grade micrObial Sequences (FDA-ARGOS): Supporting development and validation of Infectious Disease Dx tests.</title>
        <authorList>
            <person name="Minogue T."/>
            <person name="Wolcott M."/>
            <person name="Wasieloski L."/>
            <person name="Aguilar W."/>
            <person name="Moore D."/>
            <person name="Tallon L.J."/>
            <person name="Sadzewicz L."/>
            <person name="Ott S."/>
            <person name="Zhao X."/>
            <person name="Nagaraj S."/>
            <person name="Vavikolanu K."/>
            <person name="Aluvathingal J."/>
            <person name="Nadendla S."/>
            <person name="Sichtig H."/>
        </authorList>
    </citation>
    <scope>NUCLEOTIDE SEQUENCE</scope>
    <source>
        <strain evidence="5">FDAARGOS_390</strain>
    </source>
</reference>
<dbReference type="PROSITE" id="PS50075">
    <property type="entry name" value="CARRIER"/>
    <property type="match status" value="1"/>
</dbReference>
<keyword evidence="2" id="KW-0597">Phosphoprotein</keyword>
<evidence type="ECO:0000313" key="7">
    <source>
        <dbReference type="Proteomes" id="UP000029590"/>
    </source>
</evidence>
<dbReference type="AlphaFoldDB" id="A0A095W3U8"/>
<dbReference type="InterPro" id="IPR020806">
    <property type="entry name" value="PKS_PP-bd"/>
</dbReference>
<reference evidence="8" key="2">
    <citation type="submission" date="2017-09" db="EMBL/GenBank/DDBJ databases">
        <title>FDA dAtabase for Regulatory Grade micrObial Sequences (FDA-ARGOS): Supporting development and validation of Infectious Disease Dx tests.</title>
        <authorList>
            <person name="Minogue T."/>
            <person name="Wolcott M."/>
            <person name="Wasieloski L."/>
            <person name="Aguilar W."/>
            <person name="Moore D."/>
            <person name="Tallon L."/>
            <person name="Sadzewicz L."/>
            <person name="Ott S."/>
            <person name="Zhao X."/>
            <person name="Nagaraj S."/>
            <person name="Vavikolanu K."/>
            <person name="Aluvathingal J."/>
            <person name="Nadendla S."/>
            <person name="Sichtig H."/>
        </authorList>
    </citation>
    <scope>NUCLEOTIDE SEQUENCE [LARGE SCALE GENOMIC DNA]</scope>
    <source>
        <strain evidence="8">FDAARGOS_390</strain>
    </source>
</reference>
<dbReference type="Proteomes" id="UP001059745">
    <property type="component" value="Chromosome 2"/>
</dbReference>
<evidence type="ECO:0000259" key="3">
    <source>
        <dbReference type="PROSITE" id="PS50075"/>
    </source>
</evidence>
<dbReference type="GO" id="GO:0031177">
    <property type="term" value="F:phosphopantetheine binding"/>
    <property type="evidence" value="ECO:0007669"/>
    <property type="project" value="InterPro"/>
</dbReference>
<evidence type="ECO:0000313" key="6">
    <source>
        <dbReference type="EMBL" id="UWX75031.1"/>
    </source>
</evidence>
<feature type="domain" description="Carrier" evidence="3">
    <location>
        <begin position="1"/>
        <end position="75"/>
    </location>
</feature>
<keyword evidence="1" id="KW-0596">Phosphopantetheine</keyword>